<accession>A0A9D2I0J7</accession>
<evidence type="ECO:0000313" key="1">
    <source>
        <dbReference type="EMBL" id="HJA89797.1"/>
    </source>
</evidence>
<comment type="caution">
    <text evidence="1">The sequence shown here is derived from an EMBL/GenBank/DDBJ whole genome shotgun (WGS) entry which is preliminary data.</text>
</comment>
<proteinExistence type="predicted"/>
<dbReference type="EMBL" id="DWYW01000066">
    <property type="protein sequence ID" value="HJA89797.1"/>
    <property type="molecule type" value="Genomic_DNA"/>
</dbReference>
<organism evidence="1 2">
    <name type="scientific">Candidatus Jeotgalibaca merdavium</name>
    <dbReference type="NCBI Taxonomy" id="2838627"/>
    <lineage>
        <taxon>Bacteria</taxon>
        <taxon>Bacillati</taxon>
        <taxon>Bacillota</taxon>
        <taxon>Bacilli</taxon>
        <taxon>Lactobacillales</taxon>
        <taxon>Carnobacteriaceae</taxon>
        <taxon>Jeotgalibaca</taxon>
    </lineage>
</organism>
<dbReference type="Proteomes" id="UP000886856">
    <property type="component" value="Unassembled WGS sequence"/>
</dbReference>
<gene>
    <name evidence="1" type="ORF">H9948_03305</name>
</gene>
<name>A0A9D2I0J7_9LACT</name>
<reference evidence="1" key="2">
    <citation type="submission" date="2021-04" db="EMBL/GenBank/DDBJ databases">
        <authorList>
            <person name="Gilroy R."/>
        </authorList>
    </citation>
    <scope>NUCLEOTIDE SEQUENCE</scope>
    <source>
        <strain evidence="1">CHK171-505</strain>
    </source>
</reference>
<dbReference type="AlphaFoldDB" id="A0A9D2I0J7"/>
<evidence type="ECO:0000313" key="2">
    <source>
        <dbReference type="Proteomes" id="UP000886856"/>
    </source>
</evidence>
<reference evidence="1" key="1">
    <citation type="journal article" date="2021" name="PeerJ">
        <title>Extensive microbial diversity within the chicken gut microbiome revealed by metagenomics and culture.</title>
        <authorList>
            <person name="Gilroy R."/>
            <person name="Ravi A."/>
            <person name="Getino M."/>
            <person name="Pursley I."/>
            <person name="Horton D.L."/>
            <person name="Alikhan N.F."/>
            <person name="Baker D."/>
            <person name="Gharbi K."/>
            <person name="Hall N."/>
            <person name="Watson M."/>
            <person name="Adriaenssens E.M."/>
            <person name="Foster-Nyarko E."/>
            <person name="Jarju S."/>
            <person name="Secka A."/>
            <person name="Antonio M."/>
            <person name="Oren A."/>
            <person name="Chaudhuri R.R."/>
            <person name="La Ragione R."/>
            <person name="Hildebrand F."/>
            <person name="Pallen M.J."/>
        </authorList>
    </citation>
    <scope>NUCLEOTIDE SEQUENCE</scope>
    <source>
        <strain evidence="1">CHK171-505</strain>
    </source>
</reference>
<protein>
    <submittedName>
        <fullName evidence="1">Uncharacterized protein</fullName>
    </submittedName>
</protein>
<sequence length="51" mass="6087">MTKRMKKESHSFLLGEGAPIFYCKKANPYMELRKESAYDEDSIHKKENKYD</sequence>